<dbReference type="PANTHER" id="PTHR43201">
    <property type="entry name" value="ACYL-COA SYNTHETASE"/>
    <property type="match status" value="1"/>
</dbReference>
<dbReference type="GO" id="GO:0006631">
    <property type="term" value="P:fatty acid metabolic process"/>
    <property type="evidence" value="ECO:0007669"/>
    <property type="project" value="TreeGrafter"/>
</dbReference>
<protein>
    <recommendedName>
        <fullName evidence="5">2-succinylbenzoate--CoA ligase</fullName>
        <ecNumber evidence="5">6.2.1.26</ecNumber>
    </recommendedName>
    <alternativeName>
        <fullName evidence="5">o-succinylbenzoyl-CoA synthetase</fullName>
        <shortName evidence="5">OSB-CoA synthetase</shortName>
    </alternativeName>
</protein>
<comment type="catalytic activity">
    <reaction evidence="5">
        <text>2-succinylbenzoate + ATP + CoA = 2-succinylbenzoyl-CoA + AMP + diphosphate</text>
        <dbReference type="Rhea" id="RHEA:17009"/>
        <dbReference type="ChEBI" id="CHEBI:18325"/>
        <dbReference type="ChEBI" id="CHEBI:30616"/>
        <dbReference type="ChEBI" id="CHEBI:33019"/>
        <dbReference type="ChEBI" id="CHEBI:57287"/>
        <dbReference type="ChEBI" id="CHEBI:57364"/>
        <dbReference type="ChEBI" id="CHEBI:456215"/>
        <dbReference type="EC" id="6.2.1.26"/>
    </reaction>
</comment>
<name>A0A4Q2AW64_9LACO</name>
<dbReference type="InterPro" id="IPR045851">
    <property type="entry name" value="AMP-bd_C_sf"/>
</dbReference>
<keyword evidence="1 5" id="KW-0474">Menaquinone biosynthesis</keyword>
<comment type="similarity">
    <text evidence="5">Belongs to the ATP-dependent AMP-binding enzyme family. MenE subfamily.</text>
</comment>
<dbReference type="Gene3D" id="3.40.50.12780">
    <property type="entry name" value="N-terminal domain of ligase-like"/>
    <property type="match status" value="1"/>
</dbReference>
<dbReference type="OrthoDB" id="9762242at2"/>
<comment type="pathway">
    <text evidence="5">Quinol/quinone metabolism; menaquinone biosynthesis.</text>
</comment>
<dbReference type="HAMAP" id="MF_00731">
    <property type="entry name" value="MenE"/>
    <property type="match status" value="1"/>
</dbReference>
<evidence type="ECO:0000256" key="2">
    <source>
        <dbReference type="ARBA" id="ARBA00022598"/>
    </source>
</evidence>
<dbReference type="Proteomes" id="UP000289316">
    <property type="component" value="Unassembled WGS sequence"/>
</dbReference>
<dbReference type="RefSeq" id="WP_004049990.1">
    <property type="nucleotide sequence ID" value="NZ_CAYEUZ010000001.1"/>
</dbReference>
<dbReference type="UniPathway" id="UPA00079"/>
<dbReference type="InterPro" id="IPR025110">
    <property type="entry name" value="AMP-bd_C"/>
</dbReference>
<organism evidence="6 7">
    <name type="scientific">Ligilactobacillus murinus</name>
    <dbReference type="NCBI Taxonomy" id="1622"/>
    <lineage>
        <taxon>Bacteria</taxon>
        <taxon>Bacillati</taxon>
        <taxon>Bacillota</taxon>
        <taxon>Bacilli</taxon>
        <taxon>Lactobacillales</taxon>
        <taxon>Lactobacillaceae</taxon>
        <taxon>Ligilactobacillus</taxon>
    </lineage>
</organism>
<keyword evidence="2 5" id="KW-0436">Ligase</keyword>
<dbReference type="PANTHER" id="PTHR43201:SF5">
    <property type="entry name" value="MEDIUM-CHAIN ACYL-COA LIGASE ACSF2, MITOCHONDRIAL"/>
    <property type="match status" value="1"/>
</dbReference>
<dbReference type="Pfam" id="PF13193">
    <property type="entry name" value="AMP-binding_C"/>
    <property type="match status" value="1"/>
</dbReference>
<dbReference type="SUPFAM" id="SSF56801">
    <property type="entry name" value="Acetyl-CoA synthetase-like"/>
    <property type="match status" value="1"/>
</dbReference>
<dbReference type="UniPathway" id="UPA01057">
    <property type="reaction ID" value="UER00166"/>
</dbReference>
<gene>
    <name evidence="5 6" type="primary">menE</name>
    <name evidence="6" type="ORF">D6C19_04985</name>
</gene>
<evidence type="ECO:0000256" key="4">
    <source>
        <dbReference type="ARBA" id="ARBA00022840"/>
    </source>
</evidence>
<dbReference type="InterPro" id="IPR000873">
    <property type="entry name" value="AMP-dep_synth/lig_dom"/>
</dbReference>
<evidence type="ECO:0000256" key="3">
    <source>
        <dbReference type="ARBA" id="ARBA00022741"/>
    </source>
</evidence>
<dbReference type="NCBIfam" id="TIGR01923">
    <property type="entry name" value="menE"/>
    <property type="match status" value="1"/>
</dbReference>
<evidence type="ECO:0000313" key="7">
    <source>
        <dbReference type="Proteomes" id="UP000289316"/>
    </source>
</evidence>
<dbReference type="Pfam" id="PF00501">
    <property type="entry name" value="AMP-binding"/>
    <property type="match status" value="1"/>
</dbReference>
<reference evidence="6 7" key="1">
    <citation type="submission" date="2018-09" db="EMBL/GenBank/DDBJ databases">
        <title>Murine metabolic-syndrome-specific gut microbial biobank.</title>
        <authorList>
            <person name="Liu C."/>
        </authorList>
    </citation>
    <scope>NUCLEOTIDE SEQUENCE [LARGE SCALE GENOMIC DNA]</scope>
    <source>
        <strain evidence="6 7">C-30</strain>
    </source>
</reference>
<dbReference type="EMBL" id="QZFR01000028">
    <property type="protein sequence ID" value="RXV74579.1"/>
    <property type="molecule type" value="Genomic_DNA"/>
</dbReference>
<keyword evidence="4 5" id="KW-0067">ATP-binding</keyword>
<dbReference type="Gene3D" id="3.30.300.30">
    <property type="match status" value="1"/>
</dbReference>
<comment type="caution">
    <text evidence="6">The sequence shown here is derived from an EMBL/GenBank/DDBJ whole genome shotgun (WGS) entry which is preliminary data.</text>
</comment>
<proteinExistence type="inferred from homology"/>
<dbReference type="GO" id="GO:0031956">
    <property type="term" value="F:medium-chain fatty acid-CoA ligase activity"/>
    <property type="evidence" value="ECO:0007669"/>
    <property type="project" value="TreeGrafter"/>
</dbReference>
<dbReference type="InterPro" id="IPR042099">
    <property type="entry name" value="ANL_N_sf"/>
</dbReference>
<dbReference type="GO" id="GO:0008756">
    <property type="term" value="F:o-succinylbenzoate-CoA ligase activity"/>
    <property type="evidence" value="ECO:0007669"/>
    <property type="project" value="UniProtKB-UniRule"/>
</dbReference>
<accession>A0A4Q2AW64</accession>
<dbReference type="InterPro" id="IPR010192">
    <property type="entry name" value="MenE"/>
</dbReference>
<keyword evidence="3 5" id="KW-0547">Nucleotide-binding</keyword>
<dbReference type="EC" id="6.2.1.26" evidence="5"/>
<dbReference type="InterPro" id="IPR020845">
    <property type="entry name" value="AMP-binding_CS"/>
</dbReference>
<comment type="pathway">
    <text evidence="5">Quinol/quinone metabolism; 1,4-dihydroxy-2-naphthoate biosynthesis; 1,4-dihydroxy-2-naphthoate from chorismate: step 5/7.</text>
</comment>
<evidence type="ECO:0000313" key="6">
    <source>
        <dbReference type="EMBL" id="RXV74579.1"/>
    </source>
</evidence>
<dbReference type="AlphaFoldDB" id="A0A4Q2AW64"/>
<comment type="function">
    <text evidence="5">Converts 2-succinylbenzoate (OSB) to 2-succinylbenzoyl-CoA (OSB-CoA).</text>
</comment>
<sequence length="470" mass="52274">MQTQNWLLKQASLKPNTPAVITEKQSLTFAQLAKLAAKKAGQIAQLTQKRRVGLLGDNSLTTYVLALALLFSKKTIVWLNFRLSTTELLAQVNDSQLDLCLVTDELWRSEFTEPFFPYSKLEASKAPAKELMETVELEAIASIMYTSGTTGQAKGVLQSFGNHFYSAVASALNLGLSANDQWLCAVPLFHISGFSILMRGLIYGMTVRLVRRFEPRSVETILVSEPVTIISAVPYMLQELLKQHVTPYNPKFRLVLLGGSSAPKELLLASKKAQLNVVQCYGMTETCSQVVALSSEYALAKLGSVGKPLFTTQIKLAPTTNELLLKSPALVSGYLNHPELFAKKLEAGWYHTGDVAHFDQDGFLYIDGRLDEMLVSGGENIFPQEIEQCYRKLPEIAEIIVVGRPDPIWGEVPVAFVRGQKLAQAALRTYGEKYLAHYKIPKEFIWVKDFPKTASGKVKRYLLRGSFLNE</sequence>
<dbReference type="GO" id="GO:0009234">
    <property type="term" value="P:menaquinone biosynthetic process"/>
    <property type="evidence" value="ECO:0007669"/>
    <property type="project" value="UniProtKB-UniRule"/>
</dbReference>
<evidence type="ECO:0000256" key="5">
    <source>
        <dbReference type="HAMAP-Rule" id="MF_00731"/>
    </source>
</evidence>
<dbReference type="PROSITE" id="PS00455">
    <property type="entry name" value="AMP_BINDING"/>
    <property type="match status" value="1"/>
</dbReference>
<evidence type="ECO:0000256" key="1">
    <source>
        <dbReference type="ARBA" id="ARBA00022428"/>
    </source>
</evidence>
<dbReference type="GO" id="GO:0005524">
    <property type="term" value="F:ATP binding"/>
    <property type="evidence" value="ECO:0007669"/>
    <property type="project" value="UniProtKB-KW"/>
</dbReference>